<name>A0A8X8CQV7_POPTO</name>
<accession>A0A8X8CQV7</accession>
<dbReference type="PANTHER" id="PTHR33264">
    <property type="entry name" value="EXPRESSED PROTEIN"/>
    <property type="match status" value="1"/>
</dbReference>
<organism evidence="2 3">
    <name type="scientific">Populus tomentosa</name>
    <name type="common">Chinese white poplar</name>
    <dbReference type="NCBI Taxonomy" id="118781"/>
    <lineage>
        <taxon>Eukaryota</taxon>
        <taxon>Viridiplantae</taxon>
        <taxon>Streptophyta</taxon>
        <taxon>Embryophyta</taxon>
        <taxon>Tracheophyta</taxon>
        <taxon>Spermatophyta</taxon>
        <taxon>Magnoliopsida</taxon>
        <taxon>eudicotyledons</taxon>
        <taxon>Gunneridae</taxon>
        <taxon>Pentapetalae</taxon>
        <taxon>rosids</taxon>
        <taxon>fabids</taxon>
        <taxon>Malpighiales</taxon>
        <taxon>Salicaceae</taxon>
        <taxon>Saliceae</taxon>
        <taxon>Populus</taxon>
    </lineage>
</organism>
<dbReference type="PANTHER" id="PTHR33264:SF8">
    <property type="entry name" value="EXPRESSED PROTEIN"/>
    <property type="match status" value="1"/>
</dbReference>
<proteinExistence type="predicted"/>
<gene>
    <name evidence="2" type="ORF">POTOM_033666</name>
</gene>
<protein>
    <submittedName>
        <fullName evidence="2">Uncharacterized protein</fullName>
    </submittedName>
</protein>
<evidence type="ECO:0000256" key="1">
    <source>
        <dbReference type="SAM" id="MobiDB-lite"/>
    </source>
</evidence>
<keyword evidence="3" id="KW-1185">Reference proteome</keyword>
<evidence type="ECO:0000313" key="3">
    <source>
        <dbReference type="Proteomes" id="UP000886885"/>
    </source>
</evidence>
<feature type="region of interest" description="Disordered" evidence="1">
    <location>
        <begin position="77"/>
        <end position="101"/>
    </location>
</feature>
<dbReference type="AlphaFoldDB" id="A0A8X8CQV7"/>
<comment type="caution">
    <text evidence="2">The sequence shown here is derived from an EMBL/GenBank/DDBJ whole genome shotgun (WGS) entry which is preliminary data.</text>
</comment>
<dbReference type="Proteomes" id="UP000886885">
    <property type="component" value="Chromosome 9A"/>
</dbReference>
<sequence length="254" mass="28504">MQPLLTEATGSKIVPTGEGREKNLGRTKKQSFGEVAGGTAAVCCCCPCTVINLLVLAVYKVPACLCKKAKKRHRLRKKKQKERSLLSPSSGGSREEELQSEKKATEAVEKGKCCDHHDHNHDEETEAVDLEKQINGSRYCALMVVVKGTNAGFFELDCDGLDLYFERKGTNANWFLFVVQREFVKMNSCGPSFIPFGFVGYDALCDLGWRFEVRLRAETNRGSSVSINYALWDDVSVSNWFPYLLVWKPRFDLA</sequence>
<reference evidence="2" key="1">
    <citation type="journal article" date="2020" name="bioRxiv">
        <title>Hybrid origin of Populus tomentosa Carr. identified through genome sequencing and phylogenomic analysis.</title>
        <authorList>
            <person name="An X."/>
            <person name="Gao K."/>
            <person name="Chen Z."/>
            <person name="Li J."/>
            <person name="Yang X."/>
            <person name="Yang X."/>
            <person name="Zhou J."/>
            <person name="Guo T."/>
            <person name="Zhao T."/>
            <person name="Huang S."/>
            <person name="Miao D."/>
            <person name="Khan W.U."/>
            <person name="Rao P."/>
            <person name="Ye M."/>
            <person name="Lei B."/>
            <person name="Liao W."/>
            <person name="Wang J."/>
            <person name="Ji L."/>
            <person name="Li Y."/>
            <person name="Guo B."/>
            <person name="Mustafa N.S."/>
            <person name="Li S."/>
            <person name="Yun Q."/>
            <person name="Keller S.R."/>
            <person name="Mao J."/>
            <person name="Zhang R."/>
            <person name="Strauss S.H."/>
        </authorList>
    </citation>
    <scope>NUCLEOTIDE SEQUENCE</scope>
    <source>
        <strain evidence="2">GM15</strain>
        <tissue evidence="2">Leaf</tissue>
    </source>
</reference>
<dbReference type="EMBL" id="JAAWWB010000017">
    <property type="protein sequence ID" value="KAG6763130.1"/>
    <property type="molecule type" value="Genomic_DNA"/>
</dbReference>
<evidence type="ECO:0000313" key="2">
    <source>
        <dbReference type="EMBL" id="KAG6763130.1"/>
    </source>
</evidence>
<feature type="region of interest" description="Disordered" evidence="1">
    <location>
        <begin position="1"/>
        <end position="25"/>
    </location>
</feature>
<dbReference type="OrthoDB" id="850637at2759"/>